<dbReference type="AlphaFoldDB" id="A0A381Z1P9"/>
<evidence type="ECO:0000256" key="1">
    <source>
        <dbReference type="ARBA" id="ARBA00010928"/>
    </source>
</evidence>
<evidence type="ECO:0000313" key="5">
    <source>
        <dbReference type="EMBL" id="SVA83130.1"/>
    </source>
</evidence>
<name>A0A381Z1P9_9ZZZZ</name>
<dbReference type="Pfam" id="PF22725">
    <property type="entry name" value="GFO_IDH_MocA_C3"/>
    <property type="match status" value="1"/>
</dbReference>
<protein>
    <submittedName>
        <fullName evidence="5">Uncharacterized protein</fullName>
    </submittedName>
</protein>
<dbReference type="InterPro" id="IPR055170">
    <property type="entry name" value="GFO_IDH_MocA-like_dom"/>
</dbReference>
<dbReference type="GO" id="GO:0000166">
    <property type="term" value="F:nucleotide binding"/>
    <property type="evidence" value="ECO:0007669"/>
    <property type="project" value="InterPro"/>
</dbReference>
<keyword evidence="2" id="KW-0560">Oxidoreductase</keyword>
<dbReference type="GO" id="GO:0016491">
    <property type="term" value="F:oxidoreductase activity"/>
    <property type="evidence" value="ECO:0007669"/>
    <property type="project" value="UniProtKB-KW"/>
</dbReference>
<comment type="similarity">
    <text evidence="1">Belongs to the Gfo/Idh/MocA family.</text>
</comment>
<feature type="non-terminal residue" evidence="5">
    <location>
        <position position="1"/>
    </location>
</feature>
<feature type="domain" description="Gfo/Idh/MocA-like oxidoreductase N-terminal" evidence="3">
    <location>
        <begin position="4"/>
        <end position="119"/>
    </location>
</feature>
<dbReference type="Pfam" id="PF01408">
    <property type="entry name" value="GFO_IDH_MocA"/>
    <property type="match status" value="1"/>
</dbReference>
<evidence type="ECO:0000259" key="3">
    <source>
        <dbReference type="Pfam" id="PF01408"/>
    </source>
</evidence>
<reference evidence="5" key="1">
    <citation type="submission" date="2018-05" db="EMBL/GenBank/DDBJ databases">
        <authorList>
            <person name="Lanie J.A."/>
            <person name="Ng W.-L."/>
            <person name="Kazmierczak K.M."/>
            <person name="Andrzejewski T.M."/>
            <person name="Davidsen T.M."/>
            <person name="Wayne K.J."/>
            <person name="Tettelin H."/>
            <person name="Glass J.I."/>
            <person name="Rusch D."/>
            <person name="Podicherti R."/>
            <person name="Tsui H.-C.T."/>
            <person name="Winkler M.E."/>
        </authorList>
    </citation>
    <scope>NUCLEOTIDE SEQUENCE</scope>
</reference>
<dbReference type="InterPro" id="IPR036291">
    <property type="entry name" value="NAD(P)-bd_dom_sf"/>
</dbReference>
<dbReference type="InterPro" id="IPR000683">
    <property type="entry name" value="Gfo/Idh/MocA-like_OxRdtase_N"/>
</dbReference>
<dbReference type="EMBL" id="UINC01019611">
    <property type="protein sequence ID" value="SVA83130.1"/>
    <property type="molecule type" value="Genomic_DNA"/>
</dbReference>
<organism evidence="5">
    <name type="scientific">marine metagenome</name>
    <dbReference type="NCBI Taxonomy" id="408172"/>
    <lineage>
        <taxon>unclassified sequences</taxon>
        <taxon>metagenomes</taxon>
        <taxon>ecological metagenomes</taxon>
    </lineage>
</organism>
<dbReference type="Gene3D" id="3.40.50.720">
    <property type="entry name" value="NAD(P)-binding Rossmann-like Domain"/>
    <property type="match status" value="1"/>
</dbReference>
<sequence>VTTRWGILATGRIARTLADAVSASETGELVAVGSRSLANAEAFASNYEELTAHGSYQDLINDPDVDAVYVATPHPQHAEWTIKALEAGKAVLCEKPMAVNHPQVMAMVQKASDTQIFLMEAFMYRTHPQTQRLIELLRDGAIGEIRHIQASFGFHAPFNAEHRLFANDLAGGGIMDVGCYPVS</sequence>
<dbReference type="PANTHER" id="PTHR22604">
    <property type="entry name" value="OXIDOREDUCTASES"/>
    <property type="match status" value="1"/>
</dbReference>
<dbReference type="SUPFAM" id="SSF51735">
    <property type="entry name" value="NAD(P)-binding Rossmann-fold domains"/>
    <property type="match status" value="1"/>
</dbReference>
<dbReference type="Gene3D" id="3.30.360.10">
    <property type="entry name" value="Dihydrodipicolinate Reductase, domain 2"/>
    <property type="match status" value="1"/>
</dbReference>
<evidence type="ECO:0000259" key="4">
    <source>
        <dbReference type="Pfam" id="PF22725"/>
    </source>
</evidence>
<dbReference type="PANTHER" id="PTHR22604:SF105">
    <property type="entry name" value="TRANS-1,2-DIHYDROBENZENE-1,2-DIOL DEHYDROGENASE"/>
    <property type="match status" value="1"/>
</dbReference>
<feature type="domain" description="GFO/IDH/MocA-like oxidoreductase" evidence="4">
    <location>
        <begin position="131"/>
        <end position="182"/>
    </location>
</feature>
<proteinExistence type="inferred from homology"/>
<feature type="non-terminal residue" evidence="5">
    <location>
        <position position="183"/>
    </location>
</feature>
<dbReference type="InterPro" id="IPR050984">
    <property type="entry name" value="Gfo/Idh/MocA_domain"/>
</dbReference>
<accession>A0A381Z1P9</accession>
<gene>
    <name evidence="5" type="ORF">METZ01_LOCUS135984</name>
</gene>
<evidence type="ECO:0000256" key="2">
    <source>
        <dbReference type="ARBA" id="ARBA00023002"/>
    </source>
</evidence>